<dbReference type="AlphaFoldDB" id="A0A1Q9JIG6"/>
<dbReference type="InterPro" id="IPR018931">
    <property type="entry name" value="DUF2520"/>
</dbReference>
<dbReference type="Pfam" id="PF10728">
    <property type="entry name" value="DUF2520"/>
    <property type="match status" value="1"/>
</dbReference>
<accession>A0A1Q9JIG6</accession>
<keyword evidence="4" id="KW-1185">Reference proteome</keyword>
<dbReference type="SUPFAM" id="SSF51735">
    <property type="entry name" value="NAD(P)-binding Rossmann-fold domains"/>
    <property type="match status" value="1"/>
</dbReference>
<feature type="domain" description="DUF2520" evidence="2">
    <location>
        <begin position="134"/>
        <end position="259"/>
    </location>
</feature>
<dbReference type="Gene3D" id="1.10.1040.20">
    <property type="entry name" value="ProC-like, C-terminal domain"/>
    <property type="match status" value="1"/>
</dbReference>
<evidence type="ECO:0000313" key="3">
    <source>
        <dbReference type="EMBL" id="OLR55917.1"/>
    </source>
</evidence>
<dbReference type="Gene3D" id="3.40.50.720">
    <property type="entry name" value="NAD(P)-binding Rossmann-like Domain"/>
    <property type="match status" value="1"/>
</dbReference>
<evidence type="ECO:0000313" key="4">
    <source>
        <dbReference type="Proteomes" id="UP000187404"/>
    </source>
</evidence>
<comment type="caution">
    <text evidence="3">The sequence shown here is derived from an EMBL/GenBank/DDBJ whole genome shotgun (WGS) entry which is preliminary data.</text>
</comment>
<dbReference type="InterPro" id="IPR037108">
    <property type="entry name" value="TM1727-like_C_sf"/>
</dbReference>
<evidence type="ECO:0000259" key="1">
    <source>
        <dbReference type="Pfam" id="PF03807"/>
    </source>
</evidence>
<dbReference type="Proteomes" id="UP000187404">
    <property type="component" value="Unassembled WGS sequence"/>
</dbReference>
<organism evidence="3 4">
    <name type="scientific">Hornefia porci</name>
    <dbReference type="NCBI Taxonomy" id="2652292"/>
    <lineage>
        <taxon>Bacteria</taxon>
        <taxon>Bacillati</taxon>
        <taxon>Bacillota</taxon>
        <taxon>Clostridia</taxon>
        <taxon>Peptostreptococcales</taxon>
        <taxon>Anaerovoracaceae</taxon>
        <taxon>Hornefia</taxon>
    </lineage>
</organism>
<reference evidence="3 4" key="1">
    <citation type="journal article" date="2016" name="Appl. Environ. Microbiol.">
        <title>Function and Phylogeny of Bacterial Butyryl Coenzyme A:Acetate Transferases and Their Diversity in the Proximal Colon of Swine.</title>
        <authorList>
            <person name="Trachsel J."/>
            <person name="Bayles D.O."/>
            <person name="Looft T."/>
            <person name="Levine U.Y."/>
            <person name="Allen H.K."/>
        </authorList>
    </citation>
    <scope>NUCLEOTIDE SEQUENCE [LARGE SCALE GENOMIC DNA]</scope>
    <source>
        <strain evidence="3 4">68-3-10</strain>
    </source>
</reference>
<dbReference type="OrthoDB" id="9810755at2"/>
<sequence>MKTGFIGAGKVGFTLGKYLTEHGKKVTGYYSRNTHSAREAAQFTDTKACDSLAALIHESDVLFLTVPDSSITSVYEEIAAHPIRGKYICHCSGEKTSAEAFPGIDKTGAYEYSVHPLFAVSDKYHAYEELPDVFFTIEGNKDHLNGIREMLSEAGLQTRLIDPADKTRYHAAAAAASNLVIGLLDQSISMLGECGFSEEDARAALTPLVLGNVRHLLRDGPVQALTGPVERGDAETVRKHLASLDSRRDRALYSLLSLRLADIAQRKHPDRDYAAVEKILEEFAE</sequence>
<dbReference type="SUPFAM" id="SSF48179">
    <property type="entry name" value="6-phosphogluconate dehydrogenase C-terminal domain-like"/>
    <property type="match status" value="1"/>
</dbReference>
<protein>
    <recommendedName>
        <fullName evidence="5">DUF2520 domain-containing protein</fullName>
    </recommendedName>
</protein>
<feature type="domain" description="Pyrroline-5-carboxylate reductase catalytic N-terminal" evidence="1">
    <location>
        <begin position="3"/>
        <end position="87"/>
    </location>
</feature>
<evidence type="ECO:0008006" key="5">
    <source>
        <dbReference type="Google" id="ProtNLM"/>
    </source>
</evidence>
<dbReference type="EMBL" id="MJIE01000001">
    <property type="protein sequence ID" value="OLR55917.1"/>
    <property type="molecule type" value="Genomic_DNA"/>
</dbReference>
<dbReference type="STRING" id="1261640.BHK98_07505"/>
<dbReference type="RefSeq" id="WP_075713020.1">
    <property type="nucleotide sequence ID" value="NZ_MJIE01000001.1"/>
</dbReference>
<name>A0A1Q9JIG6_9FIRM</name>
<proteinExistence type="predicted"/>
<dbReference type="InterPro" id="IPR036291">
    <property type="entry name" value="NAD(P)-bd_dom_sf"/>
</dbReference>
<dbReference type="PANTHER" id="PTHR40459">
    <property type="entry name" value="CONSERVED HYPOTHETICAL ALANINE AND LEUCINE RICH PROTEIN"/>
    <property type="match status" value="1"/>
</dbReference>
<evidence type="ECO:0000259" key="2">
    <source>
        <dbReference type="Pfam" id="PF10728"/>
    </source>
</evidence>
<dbReference type="Pfam" id="PF03807">
    <property type="entry name" value="F420_oxidored"/>
    <property type="match status" value="1"/>
</dbReference>
<dbReference type="InterPro" id="IPR008927">
    <property type="entry name" value="6-PGluconate_DH-like_C_sf"/>
</dbReference>
<gene>
    <name evidence="3" type="ORF">BHK98_07505</name>
</gene>
<dbReference type="PANTHER" id="PTHR40459:SF1">
    <property type="entry name" value="CONSERVED HYPOTHETICAL ALANINE AND LEUCINE RICH PROTEIN"/>
    <property type="match status" value="1"/>
</dbReference>
<dbReference type="InterPro" id="IPR028939">
    <property type="entry name" value="P5C_Rdtase_cat_N"/>
</dbReference>